<protein>
    <submittedName>
        <fullName evidence="2">Glycosyl transferase</fullName>
    </submittedName>
</protein>
<dbReference type="Gene3D" id="3.40.50.2000">
    <property type="entry name" value="Glycogen Phosphorylase B"/>
    <property type="match status" value="2"/>
</dbReference>
<sequence length="436" mass="46501">MIVPLSPWGGRHYQSGPGSVWFLVRPTVHEARPVRPIGLTGPRRRIGATTPTKGEVVTAGLPRSPLRALVVTVVHHPQDSRIRHREIAALLEAGWQVTYLAPFVAHDLPVPAPAGGLTCLDLPRAAGRRRLAAGRAARAAVRRLAPEHDVVLVHDPELLPATAGLGLRHLVWDVHEDPAGALVVKDWLPAPVRGPVAAGWRVAEGLVERRHPLLLAEHAYADRFRRPHTVVPNAVRVPADGPPAGGARLVHVGNLTLARGSELMVAAARLAHAASDGAITLDVVGPARDGASRAAMGRGAADGFVTWHGFQPAEQAMARLDGALAGLSLLRDLPNYRGSMPTKVVEYLAHGVPAVTTPLPLAREIVEQADAGVVVPFDDPQAVADAVLDLWRHPERAAAMGVRGRDLVRERYDWAKGATAFVGALTDVAAERSPRR</sequence>
<accession>A0A444B2Z6</accession>
<evidence type="ECO:0000256" key="1">
    <source>
        <dbReference type="SAM" id="MobiDB-lite"/>
    </source>
</evidence>
<dbReference type="Proteomes" id="UP000288711">
    <property type="component" value="Unassembled WGS sequence"/>
</dbReference>
<feature type="region of interest" description="Disordered" evidence="1">
    <location>
        <begin position="34"/>
        <end position="55"/>
    </location>
</feature>
<dbReference type="PANTHER" id="PTHR12526">
    <property type="entry name" value="GLYCOSYLTRANSFERASE"/>
    <property type="match status" value="1"/>
</dbReference>
<keyword evidence="3" id="KW-1185">Reference proteome</keyword>
<keyword evidence="2" id="KW-0808">Transferase</keyword>
<evidence type="ECO:0000313" key="3">
    <source>
        <dbReference type="Proteomes" id="UP000288711"/>
    </source>
</evidence>
<name>A0A444B2Z6_9MICO</name>
<dbReference type="AlphaFoldDB" id="A0A444B2Z6"/>
<comment type="caution">
    <text evidence="2">The sequence shown here is derived from an EMBL/GenBank/DDBJ whole genome shotgun (WGS) entry which is preliminary data.</text>
</comment>
<reference evidence="2 3" key="1">
    <citation type="journal article" date="2009" name="Int. J. Syst. Evol. Microbiol.">
        <title>Janibacter hoylei sp. nov., Bacillus isronensis sp. nov. and Bacillus aryabhattai sp. nov., isolated from cryotubes used for collecting air from the upper atmosphere.</title>
        <authorList>
            <person name="Shivaji S."/>
            <person name="Chaturvedi P."/>
            <person name="Begum Z."/>
            <person name="Pindi P.K."/>
            <person name="Manorama R."/>
            <person name="Padmanaban D.A."/>
            <person name="Shouche Y.S."/>
            <person name="Pawar S."/>
            <person name="Vaishampayan P."/>
            <person name="Dutt C.B."/>
            <person name="Datta G.N."/>
            <person name="Manchanda R.K."/>
            <person name="Rao U.R."/>
            <person name="Bhargava P.M."/>
            <person name="Narlikar J.V."/>
        </authorList>
    </citation>
    <scope>NUCLEOTIDE SEQUENCE [LARGE SCALE GENOMIC DNA]</scope>
    <source>
        <strain evidence="2 3">PVAS-1</strain>
    </source>
</reference>
<organism evidence="2 3">
    <name type="scientific">Janibacter hoylei PVAS-1</name>
    <dbReference type="NCBI Taxonomy" id="1210046"/>
    <lineage>
        <taxon>Bacteria</taxon>
        <taxon>Bacillati</taxon>
        <taxon>Actinomycetota</taxon>
        <taxon>Actinomycetes</taxon>
        <taxon>Micrococcales</taxon>
        <taxon>Intrasporangiaceae</taxon>
        <taxon>Janibacter</taxon>
    </lineage>
</organism>
<gene>
    <name evidence="2" type="ORF">CWN80_11415</name>
</gene>
<proteinExistence type="predicted"/>
<dbReference type="GO" id="GO:0016740">
    <property type="term" value="F:transferase activity"/>
    <property type="evidence" value="ECO:0007669"/>
    <property type="project" value="UniProtKB-KW"/>
</dbReference>
<dbReference type="EMBL" id="PIPF01000010">
    <property type="protein sequence ID" value="RWU82745.1"/>
    <property type="molecule type" value="Genomic_DNA"/>
</dbReference>
<dbReference type="Pfam" id="PF13692">
    <property type="entry name" value="Glyco_trans_1_4"/>
    <property type="match status" value="1"/>
</dbReference>
<dbReference type="SUPFAM" id="SSF53756">
    <property type="entry name" value="UDP-Glycosyltransferase/glycogen phosphorylase"/>
    <property type="match status" value="1"/>
</dbReference>
<evidence type="ECO:0000313" key="2">
    <source>
        <dbReference type="EMBL" id="RWU82745.1"/>
    </source>
</evidence>